<sequence>ADNGSNVVKAGKILKDHNNITRIPYTAHTLQLVVGKGLLSAERLVVRAKRLISFFTTPKQTERLIEAQKNLRSIQQEDLSENDHYLRVISDISTQWNSTFLAWKRLEKIRDCIDIMIITMSRDSDPMTRKDGQRLSKINL</sequence>
<organism evidence="1 2">
    <name type="scientific">Rhizophagus irregularis</name>
    <dbReference type="NCBI Taxonomy" id="588596"/>
    <lineage>
        <taxon>Eukaryota</taxon>
        <taxon>Fungi</taxon>
        <taxon>Fungi incertae sedis</taxon>
        <taxon>Mucoromycota</taxon>
        <taxon>Glomeromycotina</taxon>
        <taxon>Glomeromycetes</taxon>
        <taxon>Glomerales</taxon>
        <taxon>Glomeraceae</taxon>
        <taxon>Rhizophagus</taxon>
    </lineage>
</organism>
<gene>
    <name evidence="1" type="ORF">RhiirA1_484431</name>
</gene>
<dbReference type="InterPro" id="IPR012337">
    <property type="entry name" value="RNaseH-like_sf"/>
</dbReference>
<dbReference type="AlphaFoldDB" id="A0A2N0QJB0"/>
<dbReference type="VEuPathDB" id="FungiDB:RhiirFUN_025208"/>
<protein>
    <recommendedName>
        <fullName evidence="3">Zinc finger BED domain-containing protein 4</fullName>
    </recommendedName>
</protein>
<accession>A0A2N0QJB0</accession>
<dbReference type="VEuPathDB" id="FungiDB:RhiirA1_484431"/>
<dbReference type="EMBL" id="LLXH01008238">
    <property type="protein sequence ID" value="PKC51141.1"/>
    <property type="molecule type" value="Genomic_DNA"/>
</dbReference>
<evidence type="ECO:0000313" key="2">
    <source>
        <dbReference type="Proteomes" id="UP000232688"/>
    </source>
</evidence>
<reference evidence="1 2" key="2">
    <citation type="submission" date="2017-10" db="EMBL/GenBank/DDBJ databases">
        <title>Genome analyses suggest a sexual origin of heterokaryosis in a supposedly ancient asexual fungus.</title>
        <authorList>
            <person name="Corradi N."/>
            <person name="Sedzielewska K."/>
            <person name="Noel J."/>
            <person name="Charron P."/>
            <person name="Farinelli L."/>
            <person name="Marton T."/>
            <person name="Kruger M."/>
            <person name="Pelin A."/>
            <person name="Brachmann A."/>
            <person name="Corradi N."/>
        </authorList>
    </citation>
    <scope>NUCLEOTIDE SEQUENCE [LARGE SCALE GENOMIC DNA]</scope>
    <source>
        <strain evidence="1 2">A1</strain>
    </source>
</reference>
<reference evidence="1 2" key="1">
    <citation type="submission" date="2017-10" db="EMBL/GenBank/DDBJ databases">
        <title>Extensive intraspecific genome diversity in a model arbuscular mycorrhizal fungus.</title>
        <authorList>
            <person name="Chen E.C.H."/>
            <person name="Morin E."/>
            <person name="Baudet D."/>
            <person name="Noel J."/>
            <person name="Ndikumana S."/>
            <person name="Charron P."/>
            <person name="St-Onge C."/>
            <person name="Giorgi J."/>
            <person name="Grigoriev I.V."/>
            <person name="Roux C."/>
            <person name="Martin F.M."/>
            <person name="Corradi N."/>
        </authorList>
    </citation>
    <scope>NUCLEOTIDE SEQUENCE [LARGE SCALE GENOMIC DNA]</scope>
    <source>
        <strain evidence="1 2">A1</strain>
    </source>
</reference>
<name>A0A2N0QJB0_9GLOM</name>
<dbReference type="VEuPathDB" id="FungiDB:FUN_020805"/>
<proteinExistence type="predicted"/>
<evidence type="ECO:0008006" key="3">
    <source>
        <dbReference type="Google" id="ProtNLM"/>
    </source>
</evidence>
<feature type="non-terminal residue" evidence="1">
    <location>
        <position position="1"/>
    </location>
</feature>
<feature type="non-terminal residue" evidence="1">
    <location>
        <position position="140"/>
    </location>
</feature>
<comment type="caution">
    <text evidence="1">The sequence shown here is derived from an EMBL/GenBank/DDBJ whole genome shotgun (WGS) entry which is preliminary data.</text>
</comment>
<dbReference type="SUPFAM" id="SSF53098">
    <property type="entry name" value="Ribonuclease H-like"/>
    <property type="match status" value="1"/>
</dbReference>
<evidence type="ECO:0000313" key="1">
    <source>
        <dbReference type="EMBL" id="PKC51141.1"/>
    </source>
</evidence>
<dbReference type="Proteomes" id="UP000232688">
    <property type="component" value="Unassembled WGS sequence"/>
</dbReference>